<reference evidence="1 2" key="1">
    <citation type="journal article" date="2018" name="Sci. Rep.">
        <title>Comparative genomics provides insights into the lifestyle and reveals functional heterogeneity of dark septate endophytic fungi.</title>
        <authorList>
            <person name="Knapp D.G."/>
            <person name="Nemeth J.B."/>
            <person name="Barry K."/>
            <person name="Hainaut M."/>
            <person name="Henrissat B."/>
            <person name="Johnson J."/>
            <person name="Kuo A."/>
            <person name="Lim J.H.P."/>
            <person name="Lipzen A."/>
            <person name="Nolan M."/>
            <person name="Ohm R.A."/>
            <person name="Tamas L."/>
            <person name="Grigoriev I.V."/>
            <person name="Spatafora J.W."/>
            <person name="Nagy L.G."/>
            <person name="Kovacs G.M."/>
        </authorList>
    </citation>
    <scope>NUCLEOTIDE SEQUENCE [LARGE SCALE GENOMIC DNA]</scope>
    <source>
        <strain evidence="1 2">DSE2036</strain>
    </source>
</reference>
<proteinExistence type="predicted"/>
<evidence type="ECO:0000313" key="2">
    <source>
        <dbReference type="Proteomes" id="UP000244855"/>
    </source>
</evidence>
<dbReference type="Proteomes" id="UP000244855">
    <property type="component" value="Unassembled WGS sequence"/>
</dbReference>
<dbReference type="AlphaFoldDB" id="A0A2V1ED22"/>
<name>A0A2V1ED22_9PLEO</name>
<dbReference type="EMBL" id="KZ805305">
    <property type="protein sequence ID" value="PVI07250.1"/>
    <property type="molecule type" value="Genomic_DNA"/>
</dbReference>
<evidence type="ECO:0000313" key="1">
    <source>
        <dbReference type="EMBL" id="PVI07250.1"/>
    </source>
</evidence>
<keyword evidence="2" id="KW-1185">Reference proteome</keyword>
<gene>
    <name evidence="1" type="ORF">DM02DRAFT_609216</name>
</gene>
<protein>
    <submittedName>
        <fullName evidence="1">Uncharacterized protein</fullName>
    </submittedName>
</protein>
<accession>A0A2V1ED22</accession>
<organism evidence="1 2">
    <name type="scientific">Periconia macrospinosa</name>
    <dbReference type="NCBI Taxonomy" id="97972"/>
    <lineage>
        <taxon>Eukaryota</taxon>
        <taxon>Fungi</taxon>
        <taxon>Dikarya</taxon>
        <taxon>Ascomycota</taxon>
        <taxon>Pezizomycotina</taxon>
        <taxon>Dothideomycetes</taxon>
        <taxon>Pleosporomycetidae</taxon>
        <taxon>Pleosporales</taxon>
        <taxon>Massarineae</taxon>
        <taxon>Periconiaceae</taxon>
        <taxon>Periconia</taxon>
    </lineage>
</organism>
<sequence>MESSGQMSTTESTFSTWTLGRRVSQCGRHSFVLAVSSLPCFCRFALVWRGPFAALFSGWLAGLLTWDSVV</sequence>